<reference evidence="1 2" key="1">
    <citation type="submission" date="2019-08" db="EMBL/GenBank/DDBJ databases">
        <title>Deep-cultivation of Planctomycetes and their phenomic and genomic characterization uncovers novel biology.</title>
        <authorList>
            <person name="Wiegand S."/>
            <person name="Jogler M."/>
            <person name="Boedeker C."/>
            <person name="Pinto D."/>
            <person name="Vollmers J."/>
            <person name="Rivas-Marin E."/>
            <person name="Kohn T."/>
            <person name="Peeters S.H."/>
            <person name="Heuer A."/>
            <person name="Rast P."/>
            <person name="Oberbeckmann S."/>
            <person name="Bunk B."/>
            <person name="Jeske O."/>
            <person name="Meyerdierks A."/>
            <person name="Storesund J.E."/>
            <person name="Kallscheuer N."/>
            <person name="Luecker S."/>
            <person name="Lage O.M."/>
            <person name="Pohl T."/>
            <person name="Merkel B.J."/>
            <person name="Hornburger P."/>
            <person name="Mueller R.-W."/>
            <person name="Bruemmer F."/>
            <person name="Labrenz M."/>
            <person name="Spormann A.M."/>
            <person name="Op den Camp H."/>
            <person name="Overmann J."/>
            <person name="Amann R."/>
            <person name="Jetten M.S.M."/>
            <person name="Mascher T."/>
            <person name="Medema M.H."/>
            <person name="Devos D.P."/>
            <person name="Kaster A.-K."/>
            <person name="Ovreas L."/>
            <person name="Rohde M."/>
            <person name="Galperin M.Y."/>
            <person name="Jogler C."/>
        </authorList>
    </citation>
    <scope>NUCLEOTIDE SEQUENCE [LARGE SCALE GENOMIC DNA]</scope>
    <source>
        <strain evidence="1 2">OJF2</strain>
    </source>
</reference>
<dbReference type="Proteomes" id="UP000324233">
    <property type="component" value="Chromosome"/>
</dbReference>
<accession>A0A5B9W6K3</accession>
<dbReference type="RefSeq" id="WP_148595382.1">
    <property type="nucleotide sequence ID" value="NZ_CP042997.1"/>
</dbReference>
<evidence type="ECO:0000313" key="2">
    <source>
        <dbReference type="Proteomes" id="UP000324233"/>
    </source>
</evidence>
<keyword evidence="2" id="KW-1185">Reference proteome</keyword>
<dbReference type="OrthoDB" id="215765at2"/>
<dbReference type="KEGG" id="agv:OJF2_41530"/>
<dbReference type="AlphaFoldDB" id="A0A5B9W6K3"/>
<protein>
    <submittedName>
        <fullName evidence="1">Uncharacterized protein</fullName>
    </submittedName>
</protein>
<dbReference type="EMBL" id="CP042997">
    <property type="protein sequence ID" value="QEH35600.1"/>
    <property type="molecule type" value="Genomic_DNA"/>
</dbReference>
<proteinExistence type="predicted"/>
<evidence type="ECO:0000313" key="1">
    <source>
        <dbReference type="EMBL" id="QEH35600.1"/>
    </source>
</evidence>
<organism evidence="1 2">
    <name type="scientific">Aquisphaera giovannonii</name>
    <dbReference type="NCBI Taxonomy" id="406548"/>
    <lineage>
        <taxon>Bacteria</taxon>
        <taxon>Pseudomonadati</taxon>
        <taxon>Planctomycetota</taxon>
        <taxon>Planctomycetia</taxon>
        <taxon>Isosphaerales</taxon>
        <taxon>Isosphaeraceae</taxon>
        <taxon>Aquisphaera</taxon>
    </lineage>
</organism>
<name>A0A5B9W6K3_9BACT</name>
<gene>
    <name evidence="1" type="ORF">OJF2_41530</name>
</gene>
<sequence>MTLPETWQPIAEGAAANLTAELARELSPGHPLSAIPVAAVALGPDPDDVLFRLLDGSGRLAVVHLTWRQGIESLPWPFTTLYDDEAAWLSHAHAEGCETADA</sequence>